<keyword evidence="3" id="KW-0456">Lyase</keyword>
<evidence type="ECO:0000313" key="6">
    <source>
        <dbReference type="JaponicusDB" id="SJAG_05287"/>
    </source>
</evidence>
<dbReference type="Pfam" id="PF04115">
    <property type="entry name" value="Ureidogly_lyase"/>
    <property type="match status" value="1"/>
</dbReference>
<dbReference type="InterPro" id="IPR007247">
    <property type="entry name" value="Ureidogly_lyase"/>
</dbReference>
<dbReference type="JaponicusDB" id="SJAG_05287">
    <property type="gene designation" value="dal1"/>
</dbReference>
<evidence type="ECO:0000256" key="3">
    <source>
        <dbReference type="ARBA" id="ARBA00023239"/>
    </source>
</evidence>
<evidence type="ECO:0000256" key="4">
    <source>
        <dbReference type="ARBA" id="ARBA00047684"/>
    </source>
</evidence>
<dbReference type="EMBL" id="KE651167">
    <property type="protein sequence ID" value="EEB07888.1"/>
    <property type="molecule type" value="Genomic_DNA"/>
</dbReference>
<dbReference type="AlphaFoldDB" id="B6K331"/>
<evidence type="ECO:0000313" key="7">
    <source>
        <dbReference type="Proteomes" id="UP000001744"/>
    </source>
</evidence>
<comment type="catalytic activity">
    <reaction evidence="4">
        <text>(S)-ureidoglycolate = urea + glyoxylate</text>
        <dbReference type="Rhea" id="RHEA:11304"/>
        <dbReference type="ChEBI" id="CHEBI:16199"/>
        <dbReference type="ChEBI" id="CHEBI:36655"/>
        <dbReference type="ChEBI" id="CHEBI:57296"/>
        <dbReference type="EC" id="4.3.2.3"/>
    </reaction>
</comment>
<dbReference type="CDD" id="cd20298">
    <property type="entry name" value="cupin_UAH"/>
    <property type="match status" value="1"/>
</dbReference>
<dbReference type="RefSeq" id="XP_002174181.1">
    <property type="nucleotide sequence ID" value="XM_002174145.2"/>
</dbReference>
<proteinExistence type="predicted"/>
<dbReference type="eggNOG" id="ENOG502S1JQ">
    <property type="taxonomic scope" value="Eukaryota"/>
</dbReference>
<dbReference type="OrthoDB" id="10266039at2759"/>
<keyword evidence="7" id="KW-1185">Reference proteome</keyword>
<dbReference type="InterPro" id="IPR011051">
    <property type="entry name" value="RmlC_Cupin_sf"/>
</dbReference>
<dbReference type="GO" id="GO:0000256">
    <property type="term" value="P:allantoin catabolic process"/>
    <property type="evidence" value="ECO:0007669"/>
    <property type="project" value="InterPro"/>
</dbReference>
<dbReference type="STRING" id="402676.B6K331"/>
<dbReference type="OMA" id="ECYFEPG"/>
<dbReference type="InterPro" id="IPR047233">
    <property type="entry name" value="UAH_cupin"/>
</dbReference>
<keyword evidence="2" id="KW-0659">Purine metabolism</keyword>
<gene>
    <name evidence="6" type="primary">dal1</name>
    <name evidence="5" type="ORF">SJAG_05287</name>
</gene>
<dbReference type="PANTHER" id="PTHR21221:SF1">
    <property type="entry name" value="UREIDOGLYCOLATE LYASE"/>
    <property type="match status" value="1"/>
</dbReference>
<protein>
    <submittedName>
        <fullName evidence="5">Ureidoglycolate hydrolase</fullName>
    </submittedName>
</protein>
<name>B6K331_SCHJY</name>
<keyword evidence="5" id="KW-0378">Hydrolase</keyword>
<evidence type="ECO:0000313" key="5">
    <source>
        <dbReference type="EMBL" id="EEB07888.1"/>
    </source>
</evidence>
<sequence length="198" mass="21623">MKPVLALPLTQELFQSYGTVLDVSRDDVTVITANKGSARKYLGVSEALNDYSQASVPHCTGRWNLFQSKPTVPIVPAGQIMIRVDTLERHPYTTQTFTPMGRSADEPAYLVVVAPNADDDGPDWTNLKVFIAFGTQAITYDANVWHSPMLTIGKPTVLTAFNYENGIMQDDCQVKTTSTPVPVVTSNELEAAIESASK</sequence>
<dbReference type="GO" id="GO:0050385">
    <property type="term" value="F:ureidoglycolate lyase activity"/>
    <property type="evidence" value="ECO:0000318"/>
    <property type="project" value="GO_Central"/>
</dbReference>
<dbReference type="VEuPathDB" id="FungiDB:SJAG_05287"/>
<dbReference type="GO" id="GO:0006144">
    <property type="term" value="P:purine nucleobase metabolic process"/>
    <property type="evidence" value="ECO:0007669"/>
    <property type="project" value="UniProtKB-KW"/>
</dbReference>
<dbReference type="SUPFAM" id="SSF51182">
    <property type="entry name" value="RmlC-like cupins"/>
    <property type="match status" value="1"/>
</dbReference>
<accession>B6K331</accession>
<dbReference type="GO" id="GO:0004848">
    <property type="term" value="F:ureidoglycolate hydrolase activity"/>
    <property type="evidence" value="ECO:0007669"/>
    <property type="project" value="InterPro"/>
</dbReference>
<dbReference type="Proteomes" id="UP000001744">
    <property type="component" value="Unassembled WGS sequence"/>
</dbReference>
<dbReference type="PIRSF" id="PIRSF017306">
    <property type="entry name" value="Ureidogly_hydro"/>
    <property type="match status" value="1"/>
</dbReference>
<dbReference type="PANTHER" id="PTHR21221">
    <property type="entry name" value="UREIDOGLYCOLATE HYDROLASE"/>
    <property type="match status" value="1"/>
</dbReference>
<organism evidence="5 7">
    <name type="scientific">Schizosaccharomyces japonicus (strain yFS275 / FY16936)</name>
    <name type="common">Fission yeast</name>
    <dbReference type="NCBI Taxonomy" id="402676"/>
    <lineage>
        <taxon>Eukaryota</taxon>
        <taxon>Fungi</taxon>
        <taxon>Dikarya</taxon>
        <taxon>Ascomycota</taxon>
        <taxon>Taphrinomycotina</taxon>
        <taxon>Schizosaccharomycetes</taxon>
        <taxon>Schizosaccharomycetales</taxon>
        <taxon>Schizosaccharomycetaceae</taxon>
        <taxon>Schizosaccharomyces</taxon>
    </lineage>
</organism>
<comment type="subunit">
    <text evidence="1">Homodimer.</text>
</comment>
<reference evidence="5 7" key="1">
    <citation type="journal article" date="2011" name="Science">
        <title>Comparative functional genomics of the fission yeasts.</title>
        <authorList>
            <person name="Rhind N."/>
            <person name="Chen Z."/>
            <person name="Yassour M."/>
            <person name="Thompson D.A."/>
            <person name="Haas B.J."/>
            <person name="Habib N."/>
            <person name="Wapinski I."/>
            <person name="Roy S."/>
            <person name="Lin M.F."/>
            <person name="Heiman D.I."/>
            <person name="Young S.K."/>
            <person name="Furuya K."/>
            <person name="Guo Y."/>
            <person name="Pidoux A."/>
            <person name="Chen H.M."/>
            <person name="Robbertse B."/>
            <person name="Goldberg J.M."/>
            <person name="Aoki K."/>
            <person name="Bayne E.H."/>
            <person name="Berlin A.M."/>
            <person name="Desjardins C.A."/>
            <person name="Dobbs E."/>
            <person name="Dukaj L."/>
            <person name="Fan L."/>
            <person name="FitzGerald M.G."/>
            <person name="French C."/>
            <person name="Gujja S."/>
            <person name="Hansen K."/>
            <person name="Keifenheim D."/>
            <person name="Levin J.Z."/>
            <person name="Mosher R.A."/>
            <person name="Mueller C.A."/>
            <person name="Pfiffner J."/>
            <person name="Priest M."/>
            <person name="Russ C."/>
            <person name="Smialowska A."/>
            <person name="Swoboda P."/>
            <person name="Sykes S.M."/>
            <person name="Vaughn M."/>
            <person name="Vengrova S."/>
            <person name="Yoder R."/>
            <person name="Zeng Q."/>
            <person name="Allshire R."/>
            <person name="Baulcombe D."/>
            <person name="Birren B.W."/>
            <person name="Brown W."/>
            <person name="Ekwall K."/>
            <person name="Kellis M."/>
            <person name="Leatherwood J."/>
            <person name="Levin H."/>
            <person name="Margalit H."/>
            <person name="Martienssen R."/>
            <person name="Nieduszynski C.A."/>
            <person name="Spatafora J.W."/>
            <person name="Friedman N."/>
            <person name="Dalgaard J.Z."/>
            <person name="Baumann P."/>
            <person name="Niki H."/>
            <person name="Regev A."/>
            <person name="Nusbaum C."/>
        </authorList>
    </citation>
    <scope>NUCLEOTIDE SEQUENCE [LARGE SCALE GENOMIC DNA]</scope>
    <source>
        <strain evidence="7">yFS275 / FY16936</strain>
    </source>
</reference>
<dbReference type="HOGENOM" id="CLU_070848_0_1_1"/>
<dbReference type="Gene3D" id="2.60.120.480">
    <property type="entry name" value="Ureidoglycolate hydrolase"/>
    <property type="match status" value="1"/>
</dbReference>
<dbReference type="InterPro" id="IPR024060">
    <property type="entry name" value="Ureidoglycolate_lyase_dom_sf"/>
</dbReference>
<evidence type="ECO:0000256" key="2">
    <source>
        <dbReference type="ARBA" id="ARBA00022631"/>
    </source>
</evidence>
<evidence type="ECO:0000256" key="1">
    <source>
        <dbReference type="ARBA" id="ARBA00011738"/>
    </source>
</evidence>
<dbReference type="GeneID" id="7048929"/>